<dbReference type="GO" id="GO:0005829">
    <property type="term" value="C:cytosol"/>
    <property type="evidence" value="ECO:0007669"/>
    <property type="project" value="TreeGrafter"/>
</dbReference>
<dbReference type="Gene3D" id="3.20.10.10">
    <property type="entry name" value="D-amino Acid Aminotransferase, subunit A, domain 2"/>
    <property type="match status" value="1"/>
</dbReference>
<dbReference type="InterPro" id="IPR050571">
    <property type="entry name" value="Class-IV_PLP-Dep_Aminotrnsfr"/>
</dbReference>
<organism evidence="13 14">
    <name type="scientific">Hahella chejuensis (strain KCTC 2396)</name>
    <dbReference type="NCBI Taxonomy" id="349521"/>
    <lineage>
        <taxon>Bacteria</taxon>
        <taxon>Pseudomonadati</taxon>
        <taxon>Pseudomonadota</taxon>
        <taxon>Gammaproteobacteria</taxon>
        <taxon>Oceanospirillales</taxon>
        <taxon>Hahellaceae</taxon>
        <taxon>Hahella</taxon>
    </lineage>
</organism>
<evidence type="ECO:0000256" key="9">
    <source>
        <dbReference type="ARBA" id="ARBA00049529"/>
    </source>
</evidence>
<keyword evidence="6 13" id="KW-0456">Lyase</keyword>
<dbReference type="OrthoDB" id="9805628at2"/>
<reference evidence="13 14" key="1">
    <citation type="journal article" date="2005" name="Nucleic Acids Res.">
        <title>Genomic blueprint of Hahella chejuensis, a marine microbe producing an algicidal agent.</title>
        <authorList>
            <person name="Jeong H."/>
            <person name="Yim J.H."/>
            <person name="Lee C."/>
            <person name="Choi S.-H."/>
            <person name="Park Y.K."/>
            <person name="Yoon S.H."/>
            <person name="Hur C.-G."/>
            <person name="Kang H.-Y."/>
            <person name="Kim D."/>
            <person name="Lee H.H."/>
            <person name="Park K.H."/>
            <person name="Park S.-H."/>
            <person name="Park H.-S."/>
            <person name="Lee H.K."/>
            <person name="Oh T.K."/>
            <person name="Kim J.F."/>
        </authorList>
    </citation>
    <scope>NUCLEOTIDE SEQUENCE [LARGE SCALE GENOMIC DNA]</scope>
    <source>
        <strain evidence="13 14">KCTC 2396</strain>
    </source>
</reference>
<comment type="cofactor">
    <cofactor evidence="1 12">
        <name>pyridoxal 5'-phosphate</name>
        <dbReference type="ChEBI" id="CHEBI:597326"/>
    </cofactor>
</comment>
<dbReference type="PANTHER" id="PTHR42743:SF2">
    <property type="entry name" value="AMINODEOXYCHORISMATE LYASE"/>
    <property type="match status" value="1"/>
</dbReference>
<sequence>MYLLNGEKAEHISIADRGLAYGDGLFETILVVDGSPILWNEHLARLRLGCELLRIPYDVDGDSLLERLAELLAGNKEMSARYVLKIILTRGSGGRGYALPEPHRPVEIMGLFAAPDVVSIQAQGGSVRTLESQAAEYGAYAGLKHLNRLEQVMAAIELDGQSFEGLMFDGSGCLVEGTRTNIFLWDEEKIFTPTLAKSGVKGVLRQYILNNAPEWGLRIDEADIARAKLKKIKGMALVNSVMGVIPVNQLDGKLLNIDCVIKELQEKVHKQIPF</sequence>
<dbReference type="GO" id="GO:0008153">
    <property type="term" value="P:4-aminobenzoate biosynthetic process"/>
    <property type="evidence" value="ECO:0007669"/>
    <property type="project" value="UniProtKB-UniRule"/>
</dbReference>
<dbReference type="PANTHER" id="PTHR42743">
    <property type="entry name" value="AMINO-ACID AMINOTRANSFERASE"/>
    <property type="match status" value="1"/>
</dbReference>
<accession>Q2SK48</accession>
<gene>
    <name evidence="13" type="primary">pabC</name>
    <name evidence="13" type="ordered locus">HCH_02146</name>
</gene>
<keyword evidence="4 12" id="KW-0663">Pyridoxal phosphate</keyword>
<comment type="subunit">
    <text evidence="3">Homodimer.</text>
</comment>
<evidence type="ECO:0000256" key="3">
    <source>
        <dbReference type="ARBA" id="ARBA00011738"/>
    </source>
</evidence>
<dbReference type="NCBIfam" id="TIGR03461">
    <property type="entry name" value="pabC_Proteo"/>
    <property type="match status" value="1"/>
</dbReference>
<evidence type="ECO:0000256" key="11">
    <source>
        <dbReference type="RuleBase" id="RU004106"/>
    </source>
</evidence>
<dbReference type="KEGG" id="hch:HCH_02146"/>
<dbReference type="InterPro" id="IPR043131">
    <property type="entry name" value="BCAT-like_N"/>
</dbReference>
<dbReference type="Proteomes" id="UP000000238">
    <property type="component" value="Chromosome"/>
</dbReference>
<keyword evidence="5" id="KW-0289">Folate biosynthesis</keyword>
<dbReference type="eggNOG" id="COG0115">
    <property type="taxonomic scope" value="Bacteria"/>
</dbReference>
<evidence type="ECO:0000256" key="4">
    <source>
        <dbReference type="ARBA" id="ARBA00022898"/>
    </source>
</evidence>
<evidence type="ECO:0000256" key="10">
    <source>
        <dbReference type="NCBIfam" id="TIGR03461"/>
    </source>
</evidence>
<dbReference type="PROSITE" id="PS00770">
    <property type="entry name" value="AA_TRANSFER_CLASS_4"/>
    <property type="match status" value="1"/>
</dbReference>
<dbReference type="InterPro" id="IPR001544">
    <property type="entry name" value="Aminotrans_IV"/>
</dbReference>
<dbReference type="Gene3D" id="3.30.470.10">
    <property type="match status" value="1"/>
</dbReference>
<evidence type="ECO:0000256" key="5">
    <source>
        <dbReference type="ARBA" id="ARBA00022909"/>
    </source>
</evidence>
<dbReference type="GO" id="GO:0030170">
    <property type="term" value="F:pyridoxal phosphate binding"/>
    <property type="evidence" value="ECO:0007669"/>
    <property type="project" value="InterPro"/>
</dbReference>
<dbReference type="GO" id="GO:0008696">
    <property type="term" value="F:4-amino-4-deoxychorismate lyase activity"/>
    <property type="evidence" value="ECO:0007669"/>
    <property type="project" value="UniProtKB-UniRule"/>
</dbReference>
<evidence type="ECO:0000256" key="8">
    <source>
        <dbReference type="ARBA" id="ARBA00035676"/>
    </source>
</evidence>
<evidence type="ECO:0000256" key="12">
    <source>
        <dbReference type="RuleBase" id="RU004516"/>
    </source>
</evidence>
<dbReference type="EMBL" id="CP000155">
    <property type="protein sequence ID" value="ABC28976.1"/>
    <property type="molecule type" value="Genomic_DNA"/>
</dbReference>
<dbReference type="Pfam" id="PF01063">
    <property type="entry name" value="Aminotran_4"/>
    <property type="match status" value="1"/>
</dbReference>
<evidence type="ECO:0000313" key="13">
    <source>
        <dbReference type="EMBL" id="ABC28976.1"/>
    </source>
</evidence>
<comment type="catalytic activity">
    <reaction evidence="9">
        <text>4-amino-4-deoxychorismate = 4-aminobenzoate + pyruvate + H(+)</text>
        <dbReference type="Rhea" id="RHEA:16201"/>
        <dbReference type="ChEBI" id="CHEBI:15361"/>
        <dbReference type="ChEBI" id="CHEBI:15378"/>
        <dbReference type="ChEBI" id="CHEBI:17836"/>
        <dbReference type="ChEBI" id="CHEBI:58406"/>
        <dbReference type="EC" id="4.1.3.38"/>
    </reaction>
</comment>
<evidence type="ECO:0000256" key="2">
    <source>
        <dbReference type="ARBA" id="ARBA00009320"/>
    </source>
</evidence>
<dbReference type="EC" id="4.1.3.38" evidence="8 10"/>
<dbReference type="STRING" id="349521.HCH_02146"/>
<evidence type="ECO:0000256" key="1">
    <source>
        <dbReference type="ARBA" id="ARBA00001933"/>
    </source>
</evidence>
<comment type="similarity">
    <text evidence="2 11">Belongs to the class-IV pyridoxal-phosphate-dependent aminotransferase family.</text>
</comment>
<dbReference type="InterPro" id="IPR043132">
    <property type="entry name" value="BCAT-like_C"/>
</dbReference>
<dbReference type="AlphaFoldDB" id="Q2SK48"/>
<evidence type="ECO:0000256" key="7">
    <source>
        <dbReference type="ARBA" id="ARBA00035633"/>
    </source>
</evidence>
<keyword evidence="14" id="KW-1185">Reference proteome</keyword>
<evidence type="ECO:0000313" key="14">
    <source>
        <dbReference type="Proteomes" id="UP000000238"/>
    </source>
</evidence>
<comment type="pathway">
    <text evidence="7">Cofactor biosynthesis; tetrahydrofolate biosynthesis; 4-aminobenzoate from chorismate: step 2/2.</text>
</comment>
<dbReference type="InterPro" id="IPR017824">
    <property type="entry name" value="Aminodeoxychorismate_lyase_IV"/>
</dbReference>
<dbReference type="InterPro" id="IPR018300">
    <property type="entry name" value="Aminotrans_IV_CS"/>
</dbReference>
<dbReference type="RefSeq" id="WP_011396046.1">
    <property type="nucleotide sequence ID" value="NC_007645.1"/>
</dbReference>
<name>Q2SK48_HAHCH</name>
<proteinExistence type="inferred from homology"/>
<dbReference type="HOGENOM" id="CLU_020844_2_1_6"/>
<dbReference type="GO" id="GO:0046656">
    <property type="term" value="P:folic acid biosynthetic process"/>
    <property type="evidence" value="ECO:0007669"/>
    <property type="project" value="UniProtKB-KW"/>
</dbReference>
<protein>
    <recommendedName>
        <fullName evidence="8 10">Aminodeoxychorismate lyase</fullName>
        <ecNumber evidence="8 10">4.1.3.38</ecNumber>
    </recommendedName>
</protein>
<dbReference type="SUPFAM" id="SSF56752">
    <property type="entry name" value="D-aminoacid aminotransferase-like PLP-dependent enzymes"/>
    <property type="match status" value="1"/>
</dbReference>
<dbReference type="InterPro" id="IPR036038">
    <property type="entry name" value="Aminotransferase-like"/>
</dbReference>
<evidence type="ECO:0000256" key="6">
    <source>
        <dbReference type="ARBA" id="ARBA00023239"/>
    </source>
</evidence>